<sequence length="90" mass="10490">TPEHGLMNHVDMVPVSGVLRQECDRQWEQLTQAQAVSWCIACREFKNKNKTKKNWFAFYYYILATLNNVTVKIAFRLGADFSMYPCSSFC</sequence>
<feature type="transmembrane region" description="Helical" evidence="1">
    <location>
        <begin position="56"/>
        <end position="75"/>
    </location>
</feature>
<accession>A0A4Q2FDE4</accession>
<keyword evidence="1" id="KW-1133">Transmembrane helix</keyword>
<feature type="non-terminal residue" evidence="2">
    <location>
        <position position="1"/>
    </location>
</feature>
<gene>
    <name evidence="2" type="ORF">DF216_10720</name>
</gene>
<evidence type="ECO:0000313" key="2">
    <source>
        <dbReference type="EMBL" id="RXX17191.1"/>
    </source>
</evidence>
<proteinExistence type="predicted"/>
<reference evidence="2 3" key="1">
    <citation type="submission" date="2018-05" db="EMBL/GenBank/DDBJ databases">
        <title>Streptococcus from otitis media.</title>
        <authorList>
            <person name="Wayes A.M."/>
            <person name="Jakubovics N.S."/>
        </authorList>
    </citation>
    <scope>NUCLEOTIDE SEQUENCE [LARGE SCALE GENOMIC DNA]</scope>
    <source>
        <strain evidence="2 3">NU43</strain>
    </source>
</reference>
<dbReference type="AlphaFoldDB" id="A0A4Q2FDE4"/>
<evidence type="ECO:0000256" key="1">
    <source>
        <dbReference type="SAM" id="Phobius"/>
    </source>
</evidence>
<keyword evidence="1" id="KW-0472">Membrane</keyword>
<dbReference type="Proteomes" id="UP000289485">
    <property type="component" value="Unassembled WGS sequence"/>
</dbReference>
<organism evidence="2 3">
    <name type="scientific">Streptococcus oralis</name>
    <dbReference type="NCBI Taxonomy" id="1303"/>
    <lineage>
        <taxon>Bacteria</taxon>
        <taxon>Bacillati</taxon>
        <taxon>Bacillota</taxon>
        <taxon>Bacilli</taxon>
        <taxon>Lactobacillales</taxon>
        <taxon>Streptococcaceae</taxon>
        <taxon>Streptococcus</taxon>
    </lineage>
</organism>
<evidence type="ECO:0000313" key="3">
    <source>
        <dbReference type="Proteomes" id="UP000289485"/>
    </source>
</evidence>
<protein>
    <submittedName>
        <fullName evidence="2">Uncharacterized protein</fullName>
    </submittedName>
</protein>
<keyword evidence="1" id="KW-0812">Transmembrane</keyword>
<dbReference type="EMBL" id="QEWJ01000132">
    <property type="protein sequence ID" value="RXX17191.1"/>
    <property type="molecule type" value="Genomic_DNA"/>
</dbReference>
<comment type="caution">
    <text evidence="2">The sequence shown here is derived from an EMBL/GenBank/DDBJ whole genome shotgun (WGS) entry which is preliminary data.</text>
</comment>
<name>A0A4Q2FDE4_STROR</name>